<organism evidence="3 4">
    <name type="scientific">Limnobaculum xujianqingii</name>
    <dbReference type="NCBI Taxonomy" id="2738837"/>
    <lineage>
        <taxon>Bacteria</taxon>
        <taxon>Pseudomonadati</taxon>
        <taxon>Pseudomonadota</taxon>
        <taxon>Gammaproteobacteria</taxon>
        <taxon>Enterobacterales</taxon>
        <taxon>Budviciaceae</taxon>
        <taxon>Limnobaculum</taxon>
    </lineage>
</organism>
<dbReference type="Proteomes" id="UP000807542">
    <property type="component" value="Unassembled WGS sequence"/>
</dbReference>
<evidence type="ECO:0000313" key="2">
    <source>
        <dbReference type="EMBL" id="MBK5073801.1"/>
    </source>
</evidence>
<keyword evidence="5" id="KW-1185">Reference proteome</keyword>
<comment type="caution">
    <text evidence="3">The sequence shown here is derived from an EMBL/GenBank/DDBJ whole genome shotgun (WGS) entry which is preliminary data.</text>
</comment>
<evidence type="ECO:0000313" key="3">
    <source>
        <dbReference type="EMBL" id="MBK5177305.1"/>
    </source>
</evidence>
<dbReference type="EMBL" id="JADRCP010000003">
    <property type="protein sequence ID" value="MBK5177305.1"/>
    <property type="molecule type" value="Genomic_DNA"/>
</dbReference>
<dbReference type="AlphaFoldDB" id="A0A9D7FYK9"/>
<proteinExistence type="predicted"/>
<evidence type="ECO:0000313" key="4">
    <source>
        <dbReference type="Proteomes" id="UP000807542"/>
    </source>
</evidence>
<accession>A0A9D7FYK9</accession>
<dbReference type="Pfam" id="PF15533">
    <property type="entry name" value="Ntox33"/>
    <property type="match status" value="1"/>
</dbReference>
<sequence length="79" mass="8737">MTSDGYDNGAEKPSNIKVADDKFLKNNGIDAHQIKKDFLGAKAEIKLYDIYVDKDSGQLWIFRKGGTGEGIPTGEFINK</sequence>
<gene>
    <name evidence="3" type="ORF">I2492_13350</name>
    <name evidence="2" type="ORF">I2493_12355</name>
</gene>
<feature type="domain" description="Bacterial toxin 33" evidence="1">
    <location>
        <begin position="13"/>
        <end position="78"/>
    </location>
</feature>
<dbReference type="EMBL" id="JADRCQ010000003">
    <property type="protein sequence ID" value="MBK5073801.1"/>
    <property type="molecule type" value="Genomic_DNA"/>
</dbReference>
<protein>
    <recommendedName>
        <fullName evidence="1">Bacterial toxin 33 domain-containing protein</fullName>
    </recommendedName>
</protein>
<evidence type="ECO:0000259" key="1">
    <source>
        <dbReference type="Pfam" id="PF15533"/>
    </source>
</evidence>
<name>A0A9D7FYK9_9GAMM</name>
<dbReference type="InterPro" id="IPR029110">
    <property type="entry name" value="Ntox33"/>
</dbReference>
<reference evidence="3 5" key="1">
    <citation type="submission" date="2020-11" db="EMBL/GenBank/DDBJ databases">
        <title>Insectihabitans protaetiae gen. nov. sp. nov. and Insectihabitans allomyrinae sp. nov., isolated from larvae of Protaetia brevitarsis seulensis and Allomyrina dichotoma, respectively.</title>
        <authorList>
            <person name="Lee S.D."/>
            <person name="Byeon Y.-S."/>
            <person name="Kim S.-M."/>
            <person name="Yang H.L."/>
            <person name="Kim I.S."/>
        </authorList>
    </citation>
    <scope>NUCLEOTIDE SEQUENCE</scope>
    <source>
        <strain evidence="3">CWB-B4</strain>
        <strain evidence="2 5">CWB-B43</strain>
    </source>
</reference>
<dbReference type="RefSeq" id="WP_228398730.1">
    <property type="nucleotide sequence ID" value="NZ_JADRCQ010000003.1"/>
</dbReference>
<evidence type="ECO:0000313" key="5">
    <source>
        <dbReference type="Proteomes" id="UP001296969"/>
    </source>
</evidence>
<dbReference type="Proteomes" id="UP001296969">
    <property type="component" value="Unassembled WGS sequence"/>
</dbReference>